<accession>A0A3B0WRE5</accession>
<feature type="region of interest" description="Disordered" evidence="1">
    <location>
        <begin position="18"/>
        <end position="47"/>
    </location>
</feature>
<evidence type="ECO:0000256" key="1">
    <source>
        <dbReference type="SAM" id="MobiDB-lite"/>
    </source>
</evidence>
<dbReference type="AlphaFoldDB" id="A0A3B0WRE5"/>
<reference evidence="2" key="1">
    <citation type="submission" date="2018-06" db="EMBL/GenBank/DDBJ databases">
        <authorList>
            <person name="Zhirakovskaya E."/>
        </authorList>
    </citation>
    <scope>NUCLEOTIDE SEQUENCE</scope>
</reference>
<dbReference type="EMBL" id="UOFG01000039">
    <property type="protein sequence ID" value="VAW58565.1"/>
    <property type="molecule type" value="Genomic_DNA"/>
</dbReference>
<sequence>MDKIKQINSIFKIARSQLSKQTKPGSLHSDKQARTTDGKTTGKISSGDLKKSISKKLKLLDRKSRNYEQLSNGVFLESVLLWEFGDDIINDPEFQQMLQKINGIICNDKESSRKFSRLIKQLADD</sequence>
<name>A0A3B0WRE5_9ZZZZ</name>
<organism evidence="2">
    <name type="scientific">hydrothermal vent metagenome</name>
    <dbReference type="NCBI Taxonomy" id="652676"/>
    <lineage>
        <taxon>unclassified sequences</taxon>
        <taxon>metagenomes</taxon>
        <taxon>ecological metagenomes</taxon>
    </lineage>
</organism>
<feature type="compositionally biased region" description="Basic and acidic residues" evidence="1">
    <location>
        <begin position="28"/>
        <end position="37"/>
    </location>
</feature>
<gene>
    <name evidence="2" type="ORF">MNBD_GAMMA11-2515</name>
</gene>
<proteinExistence type="predicted"/>
<protein>
    <submittedName>
        <fullName evidence="2">Uncharacterized protein</fullName>
    </submittedName>
</protein>
<evidence type="ECO:0000313" key="2">
    <source>
        <dbReference type="EMBL" id="VAW58565.1"/>
    </source>
</evidence>